<gene>
    <name evidence="2" type="ORF">GQ602_006427</name>
</gene>
<sequence>MKKLGIKTTDADVSDQYLGRNLQNLYSPDDTISSTELNTYILSRASWYYRTKCSDDQIFGFFWEDFEDWTATTFERCDRALCSRLRRILRGRGLYVGRRRAPIIETLISFLQAEDMPEWDHEELMAATFTHESAASRLRERIGGDPPLKPAQNTAEHITRPSPTSYPLPLSAAPSARSTHVKREETKGPDTEATTSTPAQNTAGEATDALLAPGPTPMTDILAPGLTTMTGILAPGPTLALLALLPSQPKTKIPEGTVLRIVKPLYGIAEAGGHWFETLPTPSSREAPLGLWGGMRARQGVG</sequence>
<keyword evidence="3" id="KW-1185">Reference proteome</keyword>
<evidence type="ECO:0000256" key="1">
    <source>
        <dbReference type="SAM" id="MobiDB-lite"/>
    </source>
</evidence>
<feature type="compositionally biased region" description="Basic and acidic residues" evidence="1">
    <location>
        <begin position="181"/>
        <end position="190"/>
    </location>
</feature>
<accession>A0A8H4VBQ8</accession>
<comment type="caution">
    <text evidence="2">The sequence shown here is derived from an EMBL/GenBank/DDBJ whole genome shotgun (WGS) entry which is preliminary data.</text>
</comment>
<evidence type="ECO:0000313" key="2">
    <source>
        <dbReference type="EMBL" id="KAF4583283.1"/>
    </source>
</evidence>
<proteinExistence type="predicted"/>
<name>A0A8H4VBQ8_9HYPO</name>
<dbReference type="OrthoDB" id="4931705at2759"/>
<dbReference type="Proteomes" id="UP000562929">
    <property type="component" value="Unassembled WGS sequence"/>
</dbReference>
<dbReference type="GO" id="GO:0003677">
    <property type="term" value="F:DNA binding"/>
    <property type="evidence" value="ECO:0007669"/>
    <property type="project" value="UniProtKB-KW"/>
</dbReference>
<reference evidence="2 3" key="1">
    <citation type="journal article" date="2020" name="G3 (Bethesda)">
        <title>Genetic Underpinnings of Host Manipulation by Ophiocordyceps as Revealed by Comparative Transcriptomics.</title>
        <authorList>
            <person name="Will I."/>
            <person name="Das B."/>
            <person name="Trinh T."/>
            <person name="Brachmann A."/>
            <person name="Ohm R.A."/>
            <person name="de Bekker C."/>
        </authorList>
    </citation>
    <scope>NUCLEOTIDE SEQUENCE [LARGE SCALE GENOMIC DNA]</scope>
    <source>
        <strain evidence="2 3">EC05</strain>
    </source>
</reference>
<organism evidence="2 3">
    <name type="scientific">Ophiocordyceps camponoti-floridani</name>
    <dbReference type="NCBI Taxonomy" id="2030778"/>
    <lineage>
        <taxon>Eukaryota</taxon>
        <taxon>Fungi</taxon>
        <taxon>Dikarya</taxon>
        <taxon>Ascomycota</taxon>
        <taxon>Pezizomycotina</taxon>
        <taxon>Sordariomycetes</taxon>
        <taxon>Hypocreomycetidae</taxon>
        <taxon>Hypocreales</taxon>
        <taxon>Ophiocordycipitaceae</taxon>
        <taxon>Ophiocordyceps</taxon>
    </lineage>
</organism>
<evidence type="ECO:0000313" key="3">
    <source>
        <dbReference type="Proteomes" id="UP000562929"/>
    </source>
</evidence>
<dbReference type="EMBL" id="JAACLJ010000007">
    <property type="protein sequence ID" value="KAF4583283.1"/>
    <property type="molecule type" value="Genomic_DNA"/>
</dbReference>
<keyword evidence="2" id="KW-0238">DNA-binding</keyword>
<protein>
    <submittedName>
        <fullName evidence="2">Ndt80 like dna-binding family protein</fullName>
    </submittedName>
</protein>
<dbReference type="AlphaFoldDB" id="A0A8H4VBQ8"/>
<feature type="compositionally biased region" description="Polar residues" evidence="1">
    <location>
        <begin position="151"/>
        <end position="165"/>
    </location>
</feature>
<feature type="region of interest" description="Disordered" evidence="1">
    <location>
        <begin position="141"/>
        <end position="216"/>
    </location>
</feature>
<feature type="compositionally biased region" description="Polar residues" evidence="1">
    <location>
        <begin position="192"/>
        <end position="204"/>
    </location>
</feature>